<feature type="compositionally biased region" description="Basic residues" evidence="4">
    <location>
        <begin position="125"/>
        <end position="144"/>
    </location>
</feature>
<accession>A0AAW2HHP7</accession>
<dbReference type="GO" id="GO:0005634">
    <property type="term" value="C:nucleus"/>
    <property type="evidence" value="ECO:0007669"/>
    <property type="project" value="UniProtKB-SubCell"/>
</dbReference>
<feature type="region of interest" description="Disordered" evidence="4">
    <location>
        <begin position="693"/>
        <end position="725"/>
    </location>
</feature>
<feature type="compositionally biased region" description="Acidic residues" evidence="4">
    <location>
        <begin position="795"/>
        <end position="814"/>
    </location>
</feature>
<comment type="caution">
    <text evidence="5">The sequence shown here is derived from an EMBL/GenBank/DDBJ whole genome shotgun (WGS) entry which is preliminary data.</text>
</comment>
<feature type="compositionally biased region" description="Basic and acidic residues" evidence="4">
    <location>
        <begin position="1160"/>
        <end position="1172"/>
    </location>
</feature>
<keyword evidence="3" id="KW-0539">Nucleus</keyword>
<keyword evidence="2" id="KW-0597">Phosphoprotein</keyword>
<feature type="region of interest" description="Disordered" evidence="4">
    <location>
        <begin position="1000"/>
        <end position="1024"/>
    </location>
</feature>
<feature type="compositionally biased region" description="Acidic residues" evidence="4">
    <location>
        <begin position="602"/>
        <end position="622"/>
    </location>
</feature>
<proteinExistence type="predicted"/>
<protein>
    <recommendedName>
        <fullName evidence="6">Claspin</fullName>
    </recommendedName>
</protein>
<dbReference type="GO" id="GO:0033314">
    <property type="term" value="P:mitotic DNA replication checkpoint signaling"/>
    <property type="evidence" value="ECO:0007669"/>
    <property type="project" value="TreeGrafter"/>
</dbReference>
<feature type="compositionally biased region" description="Polar residues" evidence="4">
    <location>
        <begin position="697"/>
        <end position="709"/>
    </location>
</feature>
<reference evidence="5" key="1">
    <citation type="journal article" date="2024" name="Gigascience">
        <title>Chromosome-level genome of the poultry shaft louse Menopon gallinae provides insight into the host-switching and adaptive evolution of parasitic lice.</title>
        <authorList>
            <person name="Xu Y."/>
            <person name="Ma L."/>
            <person name="Liu S."/>
            <person name="Liang Y."/>
            <person name="Liu Q."/>
            <person name="He Z."/>
            <person name="Tian L."/>
            <person name="Duan Y."/>
            <person name="Cai W."/>
            <person name="Li H."/>
            <person name="Song F."/>
        </authorList>
    </citation>
    <scope>NUCLEOTIDE SEQUENCE</scope>
    <source>
        <strain evidence="5">Cailab_2023a</strain>
    </source>
</reference>
<feature type="compositionally biased region" description="Acidic residues" evidence="4">
    <location>
        <begin position="526"/>
        <end position="555"/>
    </location>
</feature>
<dbReference type="AlphaFoldDB" id="A0AAW2HHP7"/>
<feature type="region of interest" description="Disordered" evidence="4">
    <location>
        <begin position="1131"/>
        <end position="1172"/>
    </location>
</feature>
<evidence type="ECO:0000256" key="3">
    <source>
        <dbReference type="ARBA" id="ARBA00023242"/>
    </source>
</evidence>
<feature type="compositionally biased region" description="Polar residues" evidence="4">
    <location>
        <begin position="638"/>
        <end position="652"/>
    </location>
</feature>
<feature type="compositionally biased region" description="Polar residues" evidence="4">
    <location>
        <begin position="757"/>
        <end position="767"/>
    </location>
</feature>
<feature type="region of interest" description="Disordered" evidence="4">
    <location>
        <begin position="519"/>
        <end position="677"/>
    </location>
</feature>
<dbReference type="EMBL" id="JARGDH010000004">
    <property type="protein sequence ID" value="KAL0269356.1"/>
    <property type="molecule type" value="Genomic_DNA"/>
</dbReference>
<dbReference type="PANTHER" id="PTHR14396:SF10">
    <property type="entry name" value="CLASPIN"/>
    <property type="match status" value="1"/>
</dbReference>
<gene>
    <name evidence="5" type="ORF">PYX00_007119</name>
</gene>
<organism evidence="5">
    <name type="scientific">Menopon gallinae</name>
    <name type="common">poultry shaft louse</name>
    <dbReference type="NCBI Taxonomy" id="328185"/>
    <lineage>
        <taxon>Eukaryota</taxon>
        <taxon>Metazoa</taxon>
        <taxon>Ecdysozoa</taxon>
        <taxon>Arthropoda</taxon>
        <taxon>Hexapoda</taxon>
        <taxon>Insecta</taxon>
        <taxon>Pterygota</taxon>
        <taxon>Neoptera</taxon>
        <taxon>Paraneoptera</taxon>
        <taxon>Psocodea</taxon>
        <taxon>Troctomorpha</taxon>
        <taxon>Phthiraptera</taxon>
        <taxon>Amblycera</taxon>
        <taxon>Menoponidae</taxon>
        <taxon>Menopon</taxon>
    </lineage>
</organism>
<evidence type="ECO:0000256" key="4">
    <source>
        <dbReference type="SAM" id="MobiDB-lite"/>
    </source>
</evidence>
<feature type="region of interest" description="Disordered" evidence="4">
    <location>
        <begin position="1"/>
        <end position="144"/>
    </location>
</feature>
<feature type="compositionally biased region" description="Acidic residues" evidence="4">
    <location>
        <begin position="920"/>
        <end position="938"/>
    </location>
</feature>
<feature type="region of interest" description="Disordered" evidence="4">
    <location>
        <begin position="752"/>
        <end position="945"/>
    </location>
</feature>
<dbReference type="GO" id="GO:0010997">
    <property type="term" value="F:anaphase-promoting complex binding"/>
    <property type="evidence" value="ECO:0007669"/>
    <property type="project" value="TreeGrafter"/>
</dbReference>
<name>A0AAW2HHP7_9NEOP</name>
<feature type="compositionally biased region" description="Acidic residues" evidence="4">
    <location>
        <begin position="567"/>
        <end position="587"/>
    </location>
</feature>
<feature type="compositionally biased region" description="Acidic residues" evidence="4">
    <location>
        <begin position="846"/>
        <end position="869"/>
    </location>
</feature>
<feature type="compositionally biased region" description="Polar residues" evidence="4">
    <location>
        <begin position="51"/>
        <end position="60"/>
    </location>
</feature>
<evidence type="ECO:0008006" key="6">
    <source>
        <dbReference type="Google" id="ProtNLM"/>
    </source>
</evidence>
<evidence type="ECO:0000256" key="1">
    <source>
        <dbReference type="ARBA" id="ARBA00004123"/>
    </source>
</evidence>
<comment type="subcellular location">
    <subcellularLocation>
        <location evidence="1">Nucleus</location>
    </subcellularLocation>
</comment>
<feature type="compositionally biased region" description="Basic and acidic residues" evidence="4">
    <location>
        <begin position="69"/>
        <end position="78"/>
    </location>
</feature>
<evidence type="ECO:0000256" key="2">
    <source>
        <dbReference type="ARBA" id="ARBA00022553"/>
    </source>
</evidence>
<dbReference type="GO" id="GO:0007095">
    <property type="term" value="P:mitotic G2 DNA damage checkpoint signaling"/>
    <property type="evidence" value="ECO:0007669"/>
    <property type="project" value="TreeGrafter"/>
</dbReference>
<sequence>MGEKTEENANATHESLNLEHLSLTSSNVSECGSKETDLDNTVTHDDEELDTSTINQTNSQEECEPDIDDLAKEAKSDEDYTNCELVNDDDDVIKRKGGHSRKLDSEPEDEGVEYSNKSNKENVHKSLKSRSKKMKDKVSIKKTKKQIKEERFKIQSETHRLMREREVTIPYHVPKQRTLREFLSRKKNRANIPLNAPTSKMVEIWKDIEESTKSAFEFFKSESESDSEACKENSLNEKSQQTNDVVKGSFNTDNSGLNCVLESNSNGIPALDGEKSEMLVNTVEVPEMTRESHEVLECGAENSGYIGEVNKTEGEVMESKESDVTGLCGCVDSIEQNDIQIVSTNEGSENIFEASIDENYRREKTSEWVNNIQEYEKFLKPNKKEKLLEKLNPKLLKITPKLSGAPDSFIELGNDKNSIEAGAKNLKKRFLENCTPLRPKNTEIELTITSAETTDKGAVNNIKTEKLIYSSKETFSDPSLEKPGAKLQRLREELKKKIEEKWEVEQKRQTMELELETVNKEKIVSDDEEEEEILTDESSEESDVEEVDSEEEDEIRETKKSKKNEFIDDEAESDDEDDISEDDDEELNEKQSKKKKNKFVDDEAEESDADDEDSREADLDVDEASRNIDDKSCDAPGQKTSFNMYSDSQSSLIPPYQPGGGMLHGGSELTQCDDDSVLPKNLLSPALRLSLDLSPATKTGNNTESQQTWDLDLDSPEEANNKSSFVPCFPENGNFDLNDAYEFCSGKFPDEGGGSLDCQSQDSQGLSCDSRPETVGEMQKATGEAKKKLSRVEILTDDSEDEAAPELDNLDEADITAKRISSGESDDEENAPVKSKKKRKHLKFSDDEDDENEEDEEEEEKEEDSDSEESDSKDNEENEVEDSSQNEQPEKEVMYDSEEEIVNPGEFFEKEAELSGSEEWSGDEDEGGLDDYEKEDGDADKLDEHKVRSDLEKIHMRTLRDDDERQVRLLQEILFEDGDLHDDGPKRPKNFRWKDIGGFYDDDEDRTELFKPQDDEQEEDEQSAKIRHEKELFWLKLKSRREEVGLDDDEHGSSLLKLGKVVMEKSTRITMSKERVRTTTADIDESIVKTPFALTNQRGSFLSRNEEFLSRLAKFTANATDNILGPKHSKNFVFASRSPEKAPPPSKENSQPKRKNGSPKNEKNKKPRLESEVAKVSVLDYLS</sequence>
<evidence type="ECO:0000313" key="5">
    <source>
        <dbReference type="EMBL" id="KAL0269356.1"/>
    </source>
</evidence>
<dbReference type="InterPro" id="IPR024146">
    <property type="entry name" value="Claspin"/>
</dbReference>
<dbReference type="PANTHER" id="PTHR14396">
    <property type="entry name" value="CLASPIN"/>
    <property type="match status" value="1"/>
</dbReference>
<feature type="compositionally biased region" description="Basic and acidic residues" evidence="4">
    <location>
        <begin position="623"/>
        <end position="633"/>
    </location>
</feature>